<accession>A0A4Y7SGA6</accession>
<protein>
    <submittedName>
        <fullName evidence="2">Uncharacterized protein</fullName>
    </submittedName>
</protein>
<dbReference type="AlphaFoldDB" id="A0A4Y7SGA6"/>
<keyword evidence="3" id="KW-1185">Reference proteome</keyword>
<organism evidence="2 3">
    <name type="scientific">Coprinellus micaceus</name>
    <name type="common">Glistening ink-cap mushroom</name>
    <name type="synonym">Coprinus micaceus</name>
    <dbReference type="NCBI Taxonomy" id="71717"/>
    <lineage>
        <taxon>Eukaryota</taxon>
        <taxon>Fungi</taxon>
        <taxon>Dikarya</taxon>
        <taxon>Basidiomycota</taxon>
        <taxon>Agaricomycotina</taxon>
        <taxon>Agaricomycetes</taxon>
        <taxon>Agaricomycetidae</taxon>
        <taxon>Agaricales</taxon>
        <taxon>Agaricineae</taxon>
        <taxon>Psathyrellaceae</taxon>
        <taxon>Coprinellus</taxon>
    </lineage>
</organism>
<sequence>MVCSLRWTSPNLNTHANRSAFLPCRNVLLVAVQRRKWVQRTRMRGRMPTMSITPASPATSPFTLHYIRMGLLAVDSDPSSYLDSDEAYERRQEVERAKKNMANDVWSSPDPSKGYAGGNSRTTFLAAPIHTLPAELTPIISPSAVPRTHPMPERGYSPPTIATLAVDE</sequence>
<proteinExistence type="predicted"/>
<reference evidence="2 3" key="1">
    <citation type="journal article" date="2019" name="Nat. Ecol. Evol.">
        <title>Megaphylogeny resolves global patterns of mushroom evolution.</title>
        <authorList>
            <person name="Varga T."/>
            <person name="Krizsan K."/>
            <person name="Foldi C."/>
            <person name="Dima B."/>
            <person name="Sanchez-Garcia M."/>
            <person name="Sanchez-Ramirez S."/>
            <person name="Szollosi G.J."/>
            <person name="Szarkandi J.G."/>
            <person name="Papp V."/>
            <person name="Albert L."/>
            <person name="Andreopoulos W."/>
            <person name="Angelini C."/>
            <person name="Antonin V."/>
            <person name="Barry K.W."/>
            <person name="Bougher N.L."/>
            <person name="Buchanan P."/>
            <person name="Buyck B."/>
            <person name="Bense V."/>
            <person name="Catcheside P."/>
            <person name="Chovatia M."/>
            <person name="Cooper J."/>
            <person name="Damon W."/>
            <person name="Desjardin D."/>
            <person name="Finy P."/>
            <person name="Geml J."/>
            <person name="Haridas S."/>
            <person name="Hughes K."/>
            <person name="Justo A."/>
            <person name="Karasinski D."/>
            <person name="Kautmanova I."/>
            <person name="Kiss B."/>
            <person name="Kocsube S."/>
            <person name="Kotiranta H."/>
            <person name="LaButti K.M."/>
            <person name="Lechner B.E."/>
            <person name="Liimatainen K."/>
            <person name="Lipzen A."/>
            <person name="Lukacs Z."/>
            <person name="Mihaltcheva S."/>
            <person name="Morgado L.N."/>
            <person name="Niskanen T."/>
            <person name="Noordeloos M.E."/>
            <person name="Ohm R.A."/>
            <person name="Ortiz-Santana B."/>
            <person name="Ovrebo C."/>
            <person name="Racz N."/>
            <person name="Riley R."/>
            <person name="Savchenko A."/>
            <person name="Shiryaev A."/>
            <person name="Soop K."/>
            <person name="Spirin V."/>
            <person name="Szebenyi C."/>
            <person name="Tomsovsky M."/>
            <person name="Tulloss R.E."/>
            <person name="Uehling J."/>
            <person name="Grigoriev I.V."/>
            <person name="Vagvolgyi C."/>
            <person name="Papp T."/>
            <person name="Martin F.M."/>
            <person name="Miettinen O."/>
            <person name="Hibbett D.S."/>
            <person name="Nagy L.G."/>
        </authorList>
    </citation>
    <scope>NUCLEOTIDE SEQUENCE [LARGE SCALE GENOMIC DNA]</scope>
    <source>
        <strain evidence="2 3">FP101781</strain>
    </source>
</reference>
<feature type="region of interest" description="Disordered" evidence="1">
    <location>
        <begin position="140"/>
        <end position="159"/>
    </location>
</feature>
<gene>
    <name evidence="2" type="ORF">FA13DRAFT_173873</name>
</gene>
<evidence type="ECO:0000256" key="1">
    <source>
        <dbReference type="SAM" id="MobiDB-lite"/>
    </source>
</evidence>
<comment type="caution">
    <text evidence="2">The sequence shown here is derived from an EMBL/GenBank/DDBJ whole genome shotgun (WGS) entry which is preliminary data.</text>
</comment>
<feature type="compositionally biased region" description="Basic and acidic residues" evidence="1">
    <location>
        <begin position="87"/>
        <end position="98"/>
    </location>
</feature>
<evidence type="ECO:0000313" key="3">
    <source>
        <dbReference type="Proteomes" id="UP000298030"/>
    </source>
</evidence>
<name>A0A4Y7SGA6_COPMI</name>
<dbReference type="Proteomes" id="UP000298030">
    <property type="component" value="Unassembled WGS sequence"/>
</dbReference>
<dbReference type="EMBL" id="QPFP01000128">
    <property type="protein sequence ID" value="TEB20933.1"/>
    <property type="molecule type" value="Genomic_DNA"/>
</dbReference>
<evidence type="ECO:0000313" key="2">
    <source>
        <dbReference type="EMBL" id="TEB20933.1"/>
    </source>
</evidence>
<feature type="region of interest" description="Disordered" evidence="1">
    <location>
        <begin position="77"/>
        <end position="119"/>
    </location>
</feature>